<dbReference type="InterPro" id="IPR047273">
    <property type="entry name" value="VRTN_OTU_dom"/>
</dbReference>
<dbReference type="PANTHER" id="PTHR46601">
    <property type="entry name" value="ULP_PROTEASE DOMAIN-CONTAINING PROTEIN"/>
    <property type="match status" value="1"/>
</dbReference>
<dbReference type="Proteomes" id="UP000735302">
    <property type="component" value="Unassembled WGS sequence"/>
</dbReference>
<name>A0AAV3XWL1_9GAST</name>
<feature type="compositionally biased region" description="Basic residues" evidence="1">
    <location>
        <begin position="112"/>
        <end position="122"/>
    </location>
</feature>
<feature type="compositionally biased region" description="Basic and acidic residues" evidence="1">
    <location>
        <begin position="48"/>
        <end position="60"/>
    </location>
</feature>
<organism evidence="2 3">
    <name type="scientific">Plakobranchus ocellatus</name>
    <dbReference type="NCBI Taxonomy" id="259542"/>
    <lineage>
        <taxon>Eukaryota</taxon>
        <taxon>Metazoa</taxon>
        <taxon>Spiralia</taxon>
        <taxon>Lophotrochozoa</taxon>
        <taxon>Mollusca</taxon>
        <taxon>Gastropoda</taxon>
        <taxon>Heterobranchia</taxon>
        <taxon>Euthyneura</taxon>
        <taxon>Panpulmonata</taxon>
        <taxon>Sacoglossa</taxon>
        <taxon>Placobranchoidea</taxon>
        <taxon>Plakobranchidae</taxon>
        <taxon>Plakobranchus</taxon>
    </lineage>
</organism>
<feature type="region of interest" description="Disordered" evidence="1">
    <location>
        <begin position="1"/>
        <end position="132"/>
    </location>
</feature>
<dbReference type="Gene3D" id="3.90.70.80">
    <property type="match status" value="1"/>
</dbReference>
<accession>A0AAV3XWL1</accession>
<dbReference type="EMBL" id="BLXT01000264">
    <property type="protein sequence ID" value="GFN75253.1"/>
    <property type="molecule type" value="Genomic_DNA"/>
</dbReference>
<dbReference type="CDD" id="cd22791">
    <property type="entry name" value="OTU_VRTN"/>
    <property type="match status" value="1"/>
</dbReference>
<feature type="region of interest" description="Disordered" evidence="1">
    <location>
        <begin position="367"/>
        <end position="395"/>
    </location>
</feature>
<feature type="compositionally biased region" description="Basic and acidic residues" evidence="1">
    <location>
        <begin position="11"/>
        <end position="40"/>
    </location>
</feature>
<sequence length="1170" mass="134708">MSASALRRHKMKEENPEKYEKELEKAKESYYKRKAEREQRWSLGTRTTEQEKEEYYEKARLKSRKYYAEKKRKYQRQTRTSLTRTPLPGPSECKSRKDMTELEKKIHDNLVRKQRRNSRSSQKKTADRKKEALYKRQYRAKKKNSHYFPVCQVQTTPASAPNEVFAISAQATATTSGSLTSVAVISTTATTTGPTPSTSTAVAAPSLFHNTLTATLCKTPPPKKRKLRQMCCNATSAIRNATKKKIFTEAEEAQVSASVILRRTPKKKINNINALLDNPEVQALCQKKLFEQSQTSTPKSRNRDKKVSRDAKRILLRRRVQEYRERLKNDPVKLAEYKNKYQERNKKNRQKVATDEELQRRRELNRLRVQSFRDRQKKNASHVKEQTNEETDVAAPIVTRLQRQQEEATAIARRAQWRKYKQAERQRWNSQKKRRNRERSLAWYHANKTPVKSSLSELNHTDAQIIKTNIEKEIEKLKPKRSKESLKSKKLLQNVMGGGNDQKEIASYKKKKSEANLKLSEFLEDVSINLPGKKTASKRTMAQKKILPKRVKHLRKEFEELNPSLKVSKSTFYRSIPRHILTSHKHKHHSCLCEICVSIDQKLDVLNKHMRTPIDGRDSLSELSLCSEVSLDCLKRICRNCGLSQVEGLILNQFSETDLQRIVKWQTWESSNRGNFKKPEPVQQTTSLSVLIKRLMEDLANFSLHLFVFRWQYSQFKLCRASIPTRHSLGLAVLDFSENFTCRPQDEVQSAYYGYTQITVHPSVTYYAYPVPECSEIVIEYLVFLSDDLHHDAAMAQTVLDKTVQHLKLRVPDLEQLAVFSDGCAAQYKSKLPFFYLSDMRSPVEIVRAYFGSRHGKRPCDACGDVIKRAVEQDVLSRQVAIKDAKTISSFNTEESESNDDAPSEKGCPKNLNEAFIETVQSPVNHNCGDMPISRVAYFTHLQEQFSACASYTDLCKVVSDTSTSILLYELPPIHPRCLYDVGTVDHNSLKYLPKGIELVYPVATEADGNCVPRSFSLLLFGDQEHHIEIRCRIVHELVTNSAEYLSLGDVEILCQLSDFYGRETDEIFQLETLEVSRPCSFMGMWQIIAAANVFQAPVLSVYPTLADSQEPDFYKLFFDRTVVPRNPITNQTLVILWTSTREDVSMTHWAANHVVPLMPLTNCEEILIT</sequence>
<feature type="compositionally biased region" description="Basic residues" evidence="1">
    <location>
        <begin position="61"/>
        <end position="76"/>
    </location>
</feature>
<keyword evidence="3" id="KW-1185">Reference proteome</keyword>
<evidence type="ECO:0000313" key="3">
    <source>
        <dbReference type="Proteomes" id="UP000735302"/>
    </source>
</evidence>
<comment type="caution">
    <text evidence="2">The sequence shown here is derived from an EMBL/GenBank/DDBJ whole genome shotgun (WGS) entry which is preliminary data.</text>
</comment>
<feature type="region of interest" description="Disordered" evidence="1">
    <location>
        <begin position="340"/>
        <end position="359"/>
    </location>
</feature>
<protein>
    <submittedName>
        <fullName evidence="2">Vertnin</fullName>
    </submittedName>
</protein>
<dbReference type="PANTHER" id="PTHR46601:SF1">
    <property type="entry name" value="ADF-H DOMAIN-CONTAINING PROTEIN"/>
    <property type="match status" value="1"/>
</dbReference>
<feature type="region of interest" description="Disordered" evidence="1">
    <location>
        <begin position="291"/>
        <end position="313"/>
    </location>
</feature>
<feature type="compositionally biased region" description="Basic and acidic residues" evidence="1">
    <location>
        <begin position="93"/>
        <end position="111"/>
    </location>
</feature>
<proteinExistence type="predicted"/>
<reference evidence="2 3" key="1">
    <citation type="journal article" date="2021" name="Elife">
        <title>Chloroplast acquisition without the gene transfer in kleptoplastic sea slugs, Plakobranchus ocellatus.</title>
        <authorList>
            <person name="Maeda T."/>
            <person name="Takahashi S."/>
            <person name="Yoshida T."/>
            <person name="Shimamura S."/>
            <person name="Takaki Y."/>
            <person name="Nagai Y."/>
            <person name="Toyoda A."/>
            <person name="Suzuki Y."/>
            <person name="Arimoto A."/>
            <person name="Ishii H."/>
            <person name="Satoh N."/>
            <person name="Nishiyama T."/>
            <person name="Hasebe M."/>
            <person name="Maruyama T."/>
            <person name="Minagawa J."/>
            <person name="Obokata J."/>
            <person name="Shigenobu S."/>
        </authorList>
    </citation>
    <scope>NUCLEOTIDE SEQUENCE [LARGE SCALE GENOMIC DNA]</scope>
</reference>
<dbReference type="AlphaFoldDB" id="A0AAV3XWL1"/>
<feature type="compositionally biased region" description="Basic residues" evidence="1">
    <location>
        <begin position="1"/>
        <end position="10"/>
    </location>
</feature>
<evidence type="ECO:0000313" key="2">
    <source>
        <dbReference type="EMBL" id="GFN75253.1"/>
    </source>
</evidence>
<feature type="region of interest" description="Disordered" evidence="1">
    <location>
        <begin position="422"/>
        <end position="441"/>
    </location>
</feature>
<evidence type="ECO:0000256" key="1">
    <source>
        <dbReference type="SAM" id="MobiDB-lite"/>
    </source>
</evidence>
<gene>
    <name evidence="2" type="ORF">PoB_000175900</name>
</gene>